<dbReference type="PROSITE" id="PS51257">
    <property type="entry name" value="PROKAR_LIPOPROTEIN"/>
    <property type="match status" value="1"/>
</dbReference>
<keyword evidence="2" id="KW-1185">Reference proteome</keyword>
<evidence type="ECO:0000313" key="1">
    <source>
        <dbReference type="EMBL" id="MFC6640802.1"/>
    </source>
</evidence>
<proteinExistence type="predicted"/>
<name>A0ABW1YU89_9RHOB</name>
<reference evidence="2" key="1">
    <citation type="journal article" date="2019" name="Int. J. Syst. Evol. Microbiol.">
        <title>The Global Catalogue of Microorganisms (GCM) 10K type strain sequencing project: providing services to taxonomists for standard genome sequencing and annotation.</title>
        <authorList>
            <consortium name="The Broad Institute Genomics Platform"/>
            <consortium name="The Broad Institute Genome Sequencing Center for Infectious Disease"/>
            <person name="Wu L."/>
            <person name="Ma J."/>
        </authorList>
    </citation>
    <scope>NUCLEOTIDE SEQUENCE [LARGE SCALE GENOMIC DNA]</scope>
    <source>
        <strain evidence="2">NBRC 111368</strain>
    </source>
</reference>
<dbReference type="Proteomes" id="UP001596403">
    <property type="component" value="Unassembled WGS sequence"/>
</dbReference>
<organism evidence="1 2">
    <name type="scientific">Sulfitobacter profundi</name>
    <dbReference type="NCBI Taxonomy" id="2679961"/>
    <lineage>
        <taxon>Bacteria</taxon>
        <taxon>Pseudomonadati</taxon>
        <taxon>Pseudomonadota</taxon>
        <taxon>Alphaproteobacteria</taxon>
        <taxon>Rhodobacterales</taxon>
        <taxon>Roseobacteraceae</taxon>
        <taxon>Sulfitobacter</taxon>
    </lineage>
</organism>
<evidence type="ECO:0000313" key="2">
    <source>
        <dbReference type="Proteomes" id="UP001596403"/>
    </source>
</evidence>
<gene>
    <name evidence="1" type="ORF">ACFQAU_02740</name>
</gene>
<protein>
    <recommendedName>
        <fullName evidence="3">Phosphoribosylamine--glycine ligase</fullName>
    </recommendedName>
</protein>
<sequence>MTRAIREFWAAMILVALLFALGGCLGRNLPAAVATPPALPERALAPCPAPGEFLAAGPMARAEFEIAVGRMGYALAACGGEKAALVAFIKGALVDLSRSGKD</sequence>
<comment type="caution">
    <text evidence="1">The sequence shown here is derived from an EMBL/GenBank/DDBJ whole genome shotgun (WGS) entry which is preliminary data.</text>
</comment>
<evidence type="ECO:0008006" key="3">
    <source>
        <dbReference type="Google" id="ProtNLM"/>
    </source>
</evidence>
<accession>A0ABW1YU89</accession>
<dbReference type="EMBL" id="JBHSWA010000001">
    <property type="protein sequence ID" value="MFC6640802.1"/>
    <property type="molecule type" value="Genomic_DNA"/>
</dbReference>